<dbReference type="PANTHER" id="PTHR43481:SF4">
    <property type="entry name" value="GLYCEROL-1-PHOSPHATE PHOSPHOHYDROLASE 1-RELATED"/>
    <property type="match status" value="1"/>
</dbReference>
<reference evidence="2" key="1">
    <citation type="submission" date="2017-09" db="EMBL/GenBank/DDBJ databases">
        <title>Depth-based differentiation of microbial function through sediment-hosted aquifers and enrichment of novel symbionts in the deep terrestrial subsurface.</title>
        <authorList>
            <person name="Probst A.J."/>
            <person name="Ladd B."/>
            <person name="Jarett J.K."/>
            <person name="Geller-Mcgrath D.E."/>
            <person name="Sieber C.M.K."/>
            <person name="Emerson J.B."/>
            <person name="Anantharaman K."/>
            <person name="Thomas B.C."/>
            <person name="Malmstrom R."/>
            <person name="Stieglmeier M."/>
            <person name="Klingl A."/>
            <person name="Woyke T."/>
            <person name="Ryan C.M."/>
            <person name="Banfield J.F."/>
        </authorList>
    </citation>
    <scope>NUCLEOTIDE SEQUENCE [LARGE SCALE GENOMIC DNA]</scope>
</reference>
<comment type="caution">
    <text evidence="1">The sequence shown here is derived from an EMBL/GenBank/DDBJ whole genome shotgun (WGS) entry which is preliminary data.</text>
</comment>
<dbReference type="InterPro" id="IPR006439">
    <property type="entry name" value="HAD-SF_hydro_IA"/>
</dbReference>
<name>A0A2H0TG73_9BACT</name>
<organism evidence="1 2">
    <name type="scientific">Candidatus Niyogibacteria bacterium CG10_big_fil_rev_8_21_14_0_10_46_36</name>
    <dbReference type="NCBI Taxonomy" id="1974726"/>
    <lineage>
        <taxon>Bacteria</taxon>
        <taxon>Candidatus Niyogiibacteriota</taxon>
    </lineage>
</organism>
<dbReference type="SFLD" id="SFLDG01129">
    <property type="entry name" value="C1.5:_HAD__Beta-PGM__Phosphata"/>
    <property type="match status" value="1"/>
</dbReference>
<dbReference type="InterPro" id="IPR051806">
    <property type="entry name" value="HAD-like_SPP"/>
</dbReference>
<dbReference type="InterPro" id="IPR036412">
    <property type="entry name" value="HAD-like_sf"/>
</dbReference>
<evidence type="ECO:0000313" key="1">
    <source>
        <dbReference type="EMBL" id="PIR69954.1"/>
    </source>
</evidence>
<dbReference type="EMBL" id="PFCO01000001">
    <property type="protein sequence ID" value="PIR69954.1"/>
    <property type="molecule type" value="Genomic_DNA"/>
</dbReference>
<dbReference type="SUPFAM" id="SSF56784">
    <property type="entry name" value="HAD-like"/>
    <property type="match status" value="1"/>
</dbReference>
<accession>A0A2H0TG73</accession>
<dbReference type="GO" id="GO:0050308">
    <property type="term" value="F:sugar-phosphatase activity"/>
    <property type="evidence" value="ECO:0007669"/>
    <property type="project" value="TreeGrafter"/>
</dbReference>
<dbReference type="CDD" id="cd07505">
    <property type="entry name" value="HAD_BPGM-like"/>
    <property type="match status" value="1"/>
</dbReference>
<protein>
    <recommendedName>
        <fullName evidence="3">HAD family phosphatase</fullName>
    </recommendedName>
</protein>
<dbReference type="Gene3D" id="1.10.150.240">
    <property type="entry name" value="Putative phosphatase, domain 2"/>
    <property type="match status" value="1"/>
</dbReference>
<dbReference type="PANTHER" id="PTHR43481">
    <property type="entry name" value="FRUCTOSE-1-PHOSPHATE PHOSPHATASE"/>
    <property type="match status" value="1"/>
</dbReference>
<evidence type="ECO:0008006" key="3">
    <source>
        <dbReference type="Google" id="ProtNLM"/>
    </source>
</evidence>
<dbReference type="InterPro" id="IPR023214">
    <property type="entry name" value="HAD_sf"/>
</dbReference>
<sequence>MNNSAPYKGILFDFDGVLARTMEDNLRAWQKAFGDAGGQITGEEYFPLEGMRPIDVAVFFCDKNGIPETRAEDIMHAKERYYMDDHSFLLYPHVEDFIKLCATKQIPTGIVTAGLMKRLESSVPNDFLSQFKAIITSDMYERGKPEPDPYLAGAGAIGVAPHECIVVENAPFGIRAAKRAGAYCIAIASTLPKETLLEADTIVASFGDIKELPVVSTFLAD</sequence>
<gene>
    <name evidence="1" type="ORF">COU47_00790</name>
</gene>
<dbReference type="AlphaFoldDB" id="A0A2H0TG73"/>
<dbReference type="InterPro" id="IPR023198">
    <property type="entry name" value="PGP-like_dom2"/>
</dbReference>
<dbReference type="NCBIfam" id="TIGR01509">
    <property type="entry name" value="HAD-SF-IA-v3"/>
    <property type="match status" value="1"/>
</dbReference>
<dbReference type="Pfam" id="PF13419">
    <property type="entry name" value="HAD_2"/>
    <property type="match status" value="1"/>
</dbReference>
<dbReference type="Proteomes" id="UP000231503">
    <property type="component" value="Unassembled WGS sequence"/>
</dbReference>
<dbReference type="SFLD" id="SFLDS00003">
    <property type="entry name" value="Haloacid_Dehalogenase"/>
    <property type="match status" value="1"/>
</dbReference>
<evidence type="ECO:0000313" key="2">
    <source>
        <dbReference type="Proteomes" id="UP000231503"/>
    </source>
</evidence>
<proteinExistence type="predicted"/>
<dbReference type="Gene3D" id="3.40.50.1000">
    <property type="entry name" value="HAD superfamily/HAD-like"/>
    <property type="match status" value="1"/>
</dbReference>
<dbReference type="InterPro" id="IPR041492">
    <property type="entry name" value="HAD_2"/>
</dbReference>